<dbReference type="PRINTS" id="PR00182">
    <property type="entry name" value="ECOLNEIPORIN"/>
</dbReference>
<name>A0A0C6PCB4_BORBO</name>
<evidence type="ECO:0000256" key="9">
    <source>
        <dbReference type="ARBA" id="ARBA00023136"/>
    </source>
</evidence>
<dbReference type="OrthoDB" id="8520696at2"/>
<reference evidence="13 14" key="1">
    <citation type="journal article" date="2012" name="BMC Genomics">
        <title>Comparative genomics of the classical Bordetella subspecies: the evolution and exchange of virulence-associated diversity amongst closely related pathogens.</title>
        <authorList>
            <person name="Park J."/>
            <person name="Zhang Y."/>
            <person name="Buboltz A.M."/>
            <person name="Zhang X."/>
            <person name="Schuster S.C."/>
            <person name="Ahuja U."/>
            <person name="Liu M."/>
            <person name="Miller J.F."/>
            <person name="Sebaihia M."/>
            <person name="Bentley S.D."/>
            <person name="Parkhill J."/>
            <person name="Harvill E.T."/>
        </authorList>
    </citation>
    <scope>NUCLEOTIDE SEQUENCE [LARGE SCALE GENOMIC DNA]</scope>
    <source>
        <strain evidence="13 14">253</strain>
    </source>
</reference>
<dbReference type="KEGG" id="bbh:BN112_3856"/>
<gene>
    <name evidence="13" type="ORF">BN112_3856</name>
</gene>
<dbReference type="HOGENOM" id="CLU_038238_1_2_4"/>
<dbReference type="PRINTS" id="PR00184">
    <property type="entry name" value="NEISSPPORIN"/>
</dbReference>
<dbReference type="GO" id="GO:0009279">
    <property type="term" value="C:cell outer membrane"/>
    <property type="evidence" value="ECO:0007669"/>
    <property type="project" value="UniProtKB-SubCell"/>
</dbReference>
<keyword evidence="3" id="KW-0813">Transport</keyword>
<dbReference type="InterPro" id="IPR023614">
    <property type="entry name" value="Porin_dom_sf"/>
</dbReference>
<evidence type="ECO:0000256" key="8">
    <source>
        <dbReference type="ARBA" id="ARBA00023114"/>
    </source>
</evidence>
<keyword evidence="10" id="KW-0998">Cell outer membrane</keyword>
<comment type="subcellular location">
    <subcellularLocation>
        <location evidence="1">Cell outer membrane</location>
        <topology evidence="1">Multi-pass membrane protein</topology>
    </subcellularLocation>
</comment>
<keyword evidence="9" id="KW-0472">Membrane</keyword>
<dbReference type="Proteomes" id="UP000007564">
    <property type="component" value="Chromosome"/>
</dbReference>
<keyword evidence="6 11" id="KW-0732">Signal</keyword>
<evidence type="ECO:0000256" key="5">
    <source>
        <dbReference type="ARBA" id="ARBA00022692"/>
    </source>
</evidence>
<evidence type="ECO:0000313" key="13">
    <source>
        <dbReference type="EMBL" id="CCJ55770.1"/>
    </source>
</evidence>
<keyword evidence="7" id="KW-0406">Ion transport</keyword>
<evidence type="ECO:0000256" key="10">
    <source>
        <dbReference type="ARBA" id="ARBA00023237"/>
    </source>
</evidence>
<keyword evidence="4" id="KW-1134">Transmembrane beta strand</keyword>
<organism evidence="13 14">
    <name type="scientific">Bordetella bronchiseptica 253</name>
    <dbReference type="NCBI Taxonomy" id="568707"/>
    <lineage>
        <taxon>Bacteria</taxon>
        <taxon>Pseudomonadati</taxon>
        <taxon>Pseudomonadota</taxon>
        <taxon>Betaproteobacteria</taxon>
        <taxon>Burkholderiales</taxon>
        <taxon>Alcaligenaceae</taxon>
        <taxon>Bordetella</taxon>
    </lineage>
</organism>
<proteinExistence type="predicted"/>
<keyword evidence="5" id="KW-0812">Transmembrane</keyword>
<feature type="chain" id="PRO_5002197603" evidence="11">
    <location>
        <begin position="33"/>
        <end position="381"/>
    </location>
</feature>
<evidence type="ECO:0000313" key="14">
    <source>
        <dbReference type="Proteomes" id="UP000007564"/>
    </source>
</evidence>
<dbReference type="InterPro" id="IPR050298">
    <property type="entry name" value="Gram-neg_bact_OMP"/>
</dbReference>
<dbReference type="Gene3D" id="2.40.160.10">
    <property type="entry name" value="Porin"/>
    <property type="match status" value="1"/>
</dbReference>
<keyword evidence="8" id="KW-0626">Porin</keyword>
<evidence type="ECO:0000256" key="4">
    <source>
        <dbReference type="ARBA" id="ARBA00022452"/>
    </source>
</evidence>
<sequence>MSDLLQKFGSITMKKTLLAVALASGFAGTAQAAATSVTLYGLIDSGIGYEQVKGPNGFKQSHVGATSGVSSGSRWGLKGAEDLGDGLQAVFTLEAGFNNQTGNSEQSGRLFGRQATVGLSSSAWGKLEFGRQTNMASKYLGDISPFGTDYGMAGIGSTFGSAKSLRLDNMVMYQSPDFSGFRFGLGYSFNADTTKGDNFSTSDNPRVVTAGAKYASGPLTLVATYDRLSPNHAATNGESQSVQEYALGGMYDFEVVKLHAAWGQTFDGWFSGYSMGTNPSFAGYSKLPSLAYKDGAKVDSLMLGATVPLGKTKVFGSWQRADPKNDKLTGGDKTYNIFALGATYDLSKRTNLYAYAAYGDNYAFHDEVRNTAVAVGLRHRF</sequence>
<evidence type="ECO:0000256" key="1">
    <source>
        <dbReference type="ARBA" id="ARBA00004571"/>
    </source>
</evidence>
<dbReference type="SUPFAM" id="SSF56935">
    <property type="entry name" value="Porins"/>
    <property type="match status" value="1"/>
</dbReference>
<evidence type="ECO:0000256" key="2">
    <source>
        <dbReference type="ARBA" id="ARBA00011233"/>
    </source>
</evidence>
<dbReference type="InterPro" id="IPR033900">
    <property type="entry name" value="Gram_neg_porin_domain"/>
</dbReference>
<dbReference type="GO" id="GO:0034220">
    <property type="term" value="P:monoatomic ion transmembrane transport"/>
    <property type="evidence" value="ECO:0007669"/>
    <property type="project" value="InterPro"/>
</dbReference>
<evidence type="ECO:0000259" key="12">
    <source>
        <dbReference type="Pfam" id="PF13609"/>
    </source>
</evidence>
<evidence type="ECO:0000256" key="11">
    <source>
        <dbReference type="SAM" id="SignalP"/>
    </source>
</evidence>
<evidence type="ECO:0000256" key="3">
    <source>
        <dbReference type="ARBA" id="ARBA00022448"/>
    </source>
</evidence>
<dbReference type="GO" id="GO:0015288">
    <property type="term" value="F:porin activity"/>
    <property type="evidence" value="ECO:0007669"/>
    <property type="project" value="UniProtKB-KW"/>
</dbReference>
<feature type="domain" description="Porin" evidence="12">
    <location>
        <begin position="19"/>
        <end position="361"/>
    </location>
</feature>
<comment type="subunit">
    <text evidence="2">Homotrimer.</text>
</comment>
<feature type="signal peptide" evidence="11">
    <location>
        <begin position="1"/>
        <end position="32"/>
    </location>
</feature>
<dbReference type="CDD" id="cd00342">
    <property type="entry name" value="gram_neg_porins"/>
    <property type="match status" value="1"/>
</dbReference>
<dbReference type="InterPro" id="IPR001702">
    <property type="entry name" value="Porin_Gram-ve"/>
</dbReference>
<evidence type="ECO:0000256" key="7">
    <source>
        <dbReference type="ARBA" id="ARBA00023065"/>
    </source>
</evidence>
<evidence type="ECO:0000256" key="6">
    <source>
        <dbReference type="ARBA" id="ARBA00022729"/>
    </source>
</evidence>
<dbReference type="InterPro" id="IPR002299">
    <property type="entry name" value="Porin_Neis"/>
</dbReference>
<dbReference type="GO" id="GO:0046930">
    <property type="term" value="C:pore complex"/>
    <property type="evidence" value="ECO:0007669"/>
    <property type="project" value="UniProtKB-KW"/>
</dbReference>
<dbReference type="Pfam" id="PF13609">
    <property type="entry name" value="Porin_4"/>
    <property type="match status" value="1"/>
</dbReference>
<dbReference type="AlphaFoldDB" id="A0A0C6PCB4"/>
<accession>A0A0C6PCB4</accession>
<dbReference type="PANTHER" id="PTHR34501">
    <property type="entry name" value="PROTEIN YDDL-RELATED"/>
    <property type="match status" value="1"/>
</dbReference>
<dbReference type="EMBL" id="HE965806">
    <property type="protein sequence ID" value="CCJ55770.1"/>
    <property type="molecule type" value="Genomic_DNA"/>
</dbReference>
<protein>
    <submittedName>
        <fullName evidence="13">Outer membrane porin protein</fullName>
    </submittedName>
</protein>
<dbReference type="PANTHER" id="PTHR34501:SF9">
    <property type="entry name" value="MAJOR OUTER MEMBRANE PROTEIN P.IA"/>
    <property type="match status" value="1"/>
</dbReference>